<accession>A0A0W0WHT7</accession>
<dbReference type="EMBL" id="LNYL01000002">
    <property type="protein sequence ID" value="KTD31895.1"/>
    <property type="molecule type" value="Genomic_DNA"/>
</dbReference>
<evidence type="ECO:0000256" key="2">
    <source>
        <dbReference type="SAM" id="Phobius"/>
    </source>
</evidence>
<feature type="transmembrane region" description="Helical" evidence="2">
    <location>
        <begin position="130"/>
        <end position="149"/>
    </location>
</feature>
<keyword evidence="4" id="KW-1185">Reference proteome</keyword>
<organism evidence="3 4">
    <name type="scientific">Legionella maceachernii</name>
    <dbReference type="NCBI Taxonomy" id="466"/>
    <lineage>
        <taxon>Bacteria</taxon>
        <taxon>Pseudomonadati</taxon>
        <taxon>Pseudomonadota</taxon>
        <taxon>Gammaproteobacteria</taxon>
        <taxon>Legionellales</taxon>
        <taxon>Legionellaceae</taxon>
        <taxon>Legionella</taxon>
    </lineage>
</organism>
<proteinExistence type="predicted"/>
<keyword evidence="2" id="KW-1133">Transmembrane helix</keyword>
<dbReference type="RefSeq" id="WP_058450927.1">
    <property type="nucleotide sequence ID" value="NZ_CAAAIB010000003.1"/>
</dbReference>
<dbReference type="PATRIC" id="fig|466.6.peg.88"/>
<evidence type="ECO:0000256" key="1">
    <source>
        <dbReference type="SAM" id="MobiDB-lite"/>
    </source>
</evidence>
<feature type="transmembrane region" description="Helical" evidence="2">
    <location>
        <begin position="103"/>
        <end position="124"/>
    </location>
</feature>
<sequence>MAKRQAPVKLTNFLLQFWAYIDRLPDEDLGLWGRKENLTALFDNLNYIYLKNLLSLNELYQICDIIEASLSTAPDKSKIIDQLNEFQQKIDLKIITQQRYRNGLITLGIGMEAAAVLAPLTVFFFANPPLAILVVSLVCLVAGLALLVASVRPEWKMNYYAHFHTNLGFFSQDLLNEQKPTEACERDVDSPVDEVNSSPIPQ</sequence>
<feature type="region of interest" description="Disordered" evidence="1">
    <location>
        <begin position="181"/>
        <end position="202"/>
    </location>
</feature>
<comment type="caution">
    <text evidence="3">The sequence shown here is derived from an EMBL/GenBank/DDBJ whole genome shotgun (WGS) entry which is preliminary data.</text>
</comment>
<name>A0A0W0WHT7_9GAMM</name>
<gene>
    <name evidence="3" type="ORF">Lmac_0085</name>
</gene>
<evidence type="ECO:0000313" key="3">
    <source>
        <dbReference type="EMBL" id="KTD31895.1"/>
    </source>
</evidence>
<dbReference type="Proteomes" id="UP000054908">
    <property type="component" value="Unassembled WGS sequence"/>
</dbReference>
<evidence type="ECO:0000313" key="4">
    <source>
        <dbReference type="Proteomes" id="UP000054908"/>
    </source>
</evidence>
<dbReference type="AlphaFoldDB" id="A0A0W0WHT7"/>
<reference evidence="3 4" key="1">
    <citation type="submission" date="2015-11" db="EMBL/GenBank/DDBJ databases">
        <title>Genomic analysis of 38 Legionella species identifies large and diverse effector repertoires.</title>
        <authorList>
            <person name="Burstein D."/>
            <person name="Amaro F."/>
            <person name="Zusman T."/>
            <person name="Lifshitz Z."/>
            <person name="Cohen O."/>
            <person name="Gilbert J.A."/>
            <person name="Pupko T."/>
            <person name="Shuman H.A."/>
            <person name="Segal G."/>
        </authorList>
    </citation>
    <scope>NUCLEOTIDE SEQUENCE [LARGE SCALE GENOMIC DNA]</scope>
    <source>
        <strain evidence="3 4">PX-1-G2-E2</strain>
    </source>
</reference>
<keyword evidence="2" id="KW-0812">Transmembrane</keyword>
<dbReference type="STRING" id="466.Lmac_0085"/>
<protein>
    <submittedName>
        <fullName evidence="3">Uncharacterized protein</fullName>
    </submittedName>
</protein>
<keyword evidence="2" id="KW-0472">Membrane</keyword>